<reference evidence="1" key="1">
    <citation type="journal article" date="2020" name="Stud. Mycol.">
        <title>101 Dothideomycetes genomes: a test case for predicting lifestyles and emergence of pathogens.</title>
        <authorList>
            <person name="Haridas S."/>
            <person name="Albert R."/>
            <person name="Binder M."/>
            <person name="Bloem J."/>
            <person name="Labutti K."/>
            <person name="Salamov A."/>
            <person name="Andreopoulos B."/>
            <person name="Baker S."/>
            <person name="Barry K."/>
            <person name="Bills G."/>
            <person name="Bluhm B."/>
            <person name="Cannon C."/>
            <person name="Castanera R."/>
            <person name="Culley D."/>
            <person name="Daum C."/>
            <person name="Ezra D."/>
            <person name="Gonzalez J."/>
            <person name="Henrissat B."/>
            <person name="Kuo A."/>
            <person name="Liang C."/>
            <person name="Lipzen A."/>
            <person name="Lutzoni F."/>
            <person name="Magnuson J."/>
            <person name="Mondo S."/>
            <person name="Nolan M."/>
            <person name="Ohm R."/>
            <person name="Pangilinan J."/>
            <person name="Park H.-J."/>
            <person name="Ramirez L."/>
            <person name="Alfaro M."/>
            <person name="Sun H."/>
            <person name="Tritt A."/>
            <person name="Yoshinaga Y."/>
            <person name="Zwiers L.-H."/>
            <person name="Turgeon B."/>
            <person name="Goodwin S."/>
            <person name="Spatafora J."/>
            <person name="Crous P."/>
            <person name="Grigoriev I."/>
        </authorList>
    </citation>
    <scope>NUCLEOTIDE SEQUENCE</scope>
    <source>
        <strain evidence="1">CBS 122367</strain>
    </source>
</reference>
<protein>
    <submittedName>
        <fullName evidence="1">Uncharacterized protein</fullName>
    </submittedName>
</protein>
<sequence>MGHAQADDFWLFVGNSGGYLAYCFDHARFKPIPLSMARKYHRYEYLDADHGGFGIPSWPYGSSGDKNTLWQYWSRYLAPKFEQRNIKRIMLVDHSTSGQSVEATKQIFQDIFYEAGVASRFRNAIWGLYNVVDTSILPAKPPTNPDGFDLPSVRHASAGAAQAVNHLVGDKRHHNRIQVEYYPRRWYKTTTEAWSKDGGLDEAKRSI</sequence>
<dbReference type="Proteomes" id="UP000799291">
    <property type="component" value="Unassembled WGS sequence"/>
</dbReference>
<accession>A0A6G1IIT7</accession>
<evidence type="ECO:0000313" key="2">
    <source>
        <dbReference type="Proteomes" id="UP000799291"/>
    </source>
</evidence>
<keyword evidence="2" id="KW-1185">Reference proteome</keyword>
<proteinExistence type="predicted"/>
<evidence type="ECO:0000313" key="1">
    <source>
        <dbReference type="EMBL" id="KAF2677903.1"/>
    </source>
</evidence>
<dbReference type="EMBL" id="MU005617">
    <property type="protein sequence ID" value="KAF2677903.1"/>
    <property type="molecule type" value="Genomic_DNA"/>
</dbReference>
<gene>
    <name evidence="1" type="ORF">K458DRAFT_395543</name>
</gene>
<dbReference type="OrthoDB" id="3798869at2759"/>
<name>A0A6G1IIT7_9PLEO</name>
<organism evidence="1 2">
    <name type="scientific">Lentithecium fluviatile CBS 122367</name>
    <dbReference type="NCBI Taxonomy" id="1168545"/>
    <lineage>
        <taxon>Eukaryota</taxon>
        <taxon>Fungi</taxon>
        <taxon>Dikarya</taxon>
        <taxon>Ascomycota</taxon>
        <taxon>Pezizomycotina</taxon>
        <taxon>Dothideomycetes</taxon>
        <taxon>Pleosporomycetidae</taxon>
        <taxon>Pleosporales</taxon>
        <taxon>Massarineae</taxon>
        <taxon>Lentitheciaceae</taxon>
        <taxon>Lentithecium</taxon>
    </lineage>
</organism>
<dbReference type="AlphaFoldDB" id="A0A6G1IIT7"/>